<reference evidence="1 2" key="1">
    <citation type="submission" date="2015-09" db="EMBL/GenBank/DDBJ databases">
        <title>Genome sequence of Oxobacter pfennigii DSM 3222.</title>
        <authorList>
            <person name="Poehlein A."/>
            <person name="Bengelsdorf F.R."/>
            <person name="Schiel-Bengelsdorf B."/>
            <person name="Duerre P."/>
            <person name="Daniel R."/>
        </authorList>
    </citation>
    <scope>NUCLEOTIDE SEQUENCE [LARGE SCALE GENOMIC DNA]</scope>
    <source>
        <strain evidence="1 2">DSM 3222</strain>
    </source>
</reference>
<protein>
    <recommendedName>
        <fullName evidence="3">DUF1848 domain-containing protein</fullName>
    </recommendedName>
</protein>
<keyword evidence="2" id="KW-1185">Reference proteome</keyword>
<evidence type="ECO:0000313" key="2">
    <source>
        <dbReference type="Proteomes" id="UP000050326"/>
    </source>
</evidence>
<dbReference type="OrthoDB" id="9771212at2"/>
<dbReference type="RefSeq" id="WP_054876624.1">
    <property type="nucleotide sequence ID" value="NZ_LKET01000051.1"/>
</dbReference>
<dbReference type="AlphaFoldDB" id="A0A0P8Y886"/>
<dbReference type="EMBL" id="LKET01000051">
    <property type="protein sequence ID" value="KPU42886.1"/>
    <property type="molecule type" value="Genomic_DNA"/>
</dbReference>
<dbReference type="Pfam" id="PF08902">
    <property type="entry name" value="DUF1848"/>
    <property type="match status" value="1"/>
</dbReference>
<evidence type="ECO:0000313" key="1">
    <source>
        <dbReference type="EMBL" id="KPU42886.1"/>
    </source>
</evidence>
<comment type="caution">
    <text evidence="1">The sequence shown here is derived from an EMBL/GenBank/DDBJ whole genome shotgun (WGS) entry which is preliminary data.</text>
</comment>
<dbReference type="Proteomes" id="UP000050326">
    <property type="component" value="Unassembled WGS sequence"/>
</dbReference>
<sequence>MIVSASRRTDIPAYYSHWFLNRIKEQYVLVRNPMNIHQISKVNLSPDVVDCIVFWTKNPEPMIDKLDKLKGYNFYFQFTLNSYSNDIEKNIPSKNRCLIETFKRLSAKIGAERTIWRYDPIFLNQKYTAEYHSEYFEKLAKHLSNYTEKCTISFMDFYPTIKNNIVSLGITEMTKMQQWDIAEQLSRIAFKYGLKMDTCCEGIDLSKLGIRHAKCIDGDLISRIIGSSLSVEKDKNQRLECGCVSSIDIGLYNTCCNGCKYCYANHSLAVLQKNREGYDMNSPLLCSHARPGDIISERSVRSLKDNQISLLPT</sequence>
<accession>A0A0P8Y886</accession>
<proteinExistence type="predicted"/>
<dbReference type="PATRIC" id="fig|36849.3.peg.3860"/>
<name>A0A0P8Y886_9CLOT</name>
<organism evidence="1 2">
    <name type="scientific">Oxobacter pfennigii</name>
    <dbReference type="NCBI Taxonomy" id="36849"/>
    <lineage>
        <taxon>Bacteria</taxon>
        <taxon>Bacillati</taxon>
        <taxon>Bacillota</taxon>
        <taxon>Clostridia</taxon>
        <taxon>Eubacteriales</taxon>
        <taxon>Clostridiaceae</taxon>
        <taxon>Oxobacter</taxon>
    </lineage>
</organism>
<gene>
    <name evidence="1" type="ORF">OXPF_36540</name>
</gene>
<evidence type="ECO:0008006" key="3">
    <source>
        <dbReference type="Google" id="ProtNLM"/>
    </source>
</evidence>
<dbReference type="STRING" id="36849.OXPF_36540"/>
<dbReference type="InterPro" id="IPR014998">
    <property type="entry name" value="DUF1848"/>
</dbReference>